<dbReference type="EMBL" id="JARKIB010000208">
    <property type="protein sequence ID" value="KAJ7723765.1"/>
    <property type="molecule type" value="Genomic_DNA"/>
</dbReference>
<organism evidence="1 2">
    <name type="scientific">Mycena metata</name>
    <dbReference type="NCBI Taxonomy" id="1033252"/>
    <lineage>
        <taxon>Eukaryota</taxon>
        <taxon>Fungi</taxon>
        <taxon>Dikarya</taxon>
        <taxon>Basidiomycota</taxon>
        <taxon>Agaricomycotina</taxon>
        <taxon>Agaricomycetes</taxon>
        <taxon>Agaricomycetidae</taxon>
        <taxon>Agaricales</taxon>
        <taxon>Marasmiineae</taxon>
        <taxon>Mycenaceae</taxon>
        <taxon>Mycena</taxon>
    </lineage>
</organism>
<gene>
    <name evidence="1" type="ORF">B0H16DRAFT_331392</name>
</gene>
<protein>
    <submittedName>
        <fullName evidence="1">Uncharacterized protein</fullName>
    </submittedName>
</protein>
<evidence type="ECO:0000313" key="1">
    <source>
        <dbReference type="EMBL" id="KAJ7723765.1"/>
    </source>
</evidence>
<dbReference type="Proteomes" id="UP001215598">
    <property type="component" value="Unassembled WGS sequence"/>
</dbReference>
<evidence type="ECO:0000313" key="2">
    <source>
        <dbReference type="Proteomes" id="UP001215598"/>
    </source>
</evidence>
<name>A0AAD7HLZ6_9AGAR</name>
<keyword evidence="2" id="KW-1185">Reference proteome</keyword>
<proteinExistence type="predicted"/>
<comment type="caution">
    <text evidence="1">The sequence shown here is derived from an EMBL/GenBank/DDBJ whole genome shotgun (WGS) entry which is preliminary data.</text>
</comment>
<sequence>MSAASELSRLARSGVWYTCTVARWESNKEVGKTLDAECVRIPKWNGPSLITVLSVLVLLQTALARGSLPLVTYLRNKPIISITRWSGGAVLDEFDITADCGETSKNRSHKRHIWLNSRHLAGSVEHLKVKSLRVFDCIIYKCLKYITSTDVHYSQRCGSSIAANNRLSRVARYPVNDHFGKSLKIKLVGHSKRH</sequence>
<dbReference type="AlphaFoldDB" id="A0AAD7HLZ6"/>
<accession>A0AAD7HLZ6</accession>
<reference evidence="1" key="1">
    <citation type="submission" date="2023-03" db="EMBL/GenBank/DDBJ databases">
        <title>Massive genome expansion in bonnet fungi (Mycena s.s.) driven by repeated elements and novel gene families across ecological guilds.</title>
        <authorList>
            <consortium name="Lawrence Berkeley National Laboratory"/>
            <person name="Harder C.B."/>
            <person name="Miyauchi S."/>
            <person name="Viragh M."/>
            <person name="Kuo A."/>
            <person name="Thoen E."/>
            <person name="Andreopoulos B."/>
            <person name="Lu D."/>
            <person name="Skrede I."/>
            <person name="Drula E."/>
            <person name="Henrissat B."/>
            <person name="Morin E."/>
            <person name="Kohler A."/>
            <person name="Barry K."/>
            <person name="LaButti K."/>
            <person name="Morin E."/>
            <person name="Salamov A."/>
            <person name="Lipzen A."/>
            <person name="Mereny Z."/>
            <person name="Hegedus B."/>
            <person name="Baldrian P."/>
            <person name="Stursova M."/>
            <person name="Weitz H."/>
            <person name="Taylor A."/>
            <person name="Grigoriev I.V."/>
            <person name="Nagy L.G."/>
            <person name="Martin F."/>
            <person name="Kauserud H."/>
        </authorList>
    </citation>
    <scope>NUCLEOTIDE SEQUENCE</scope>
    <source>
        <strain evidence="1">CBHHK182m</strain>
    </source>
</reference>